<dbReference type="Proteomes" id="UP001141806">
    <property type="component" value="Unassembled WGS sequence"/>
</dbReference>
<keyword evidence="3" id="KW-1185">Reference proteome</keyword>
<dbReference type="AlphaFoldDB" id="A0A9Q0KYR7"/>
<dbReference type="Gene3D" id="4.10.60.10">
    <property type="entry name" value="Zinc finger, CCHC-type"/>
    <property type="match status" value="1"/>
</dbReference>
<evidence type="ECO:0000313" key="2">
    <source>
        <dbReference type="EMBL" id="KAJ4979372.1"/>
    </source>
</evidence>
<comment type="caution">
    <text evidence="2">The sequence shown here is derived from an EMBL/GenBank/DDBJ whole genome shotgun (WGS) entry which is preliminary data.</text>
</comment>
<reference evidence="2" key="1">
    <citation type="journal article" date="2023" name="Plant J.">
        <title>The genome of the king protea, Protea cynaroides.</title>
        <authorList>
            <person name="Chang J."/>
            <person name="Duong T.A."/>
            <person name="Schoeman C."/>
            <person name="Ma X."/>
            <person name="Roodt D."/>
            <person name="Barker N."/>
            <person name="Li Z."/>
            <person name="Van de Peer Y."/>
            <person name="Mizrachi E."/>
        </authorList>
    </citation>
    <scope>NUCLEOTIDE SEQUENCE</scope>
    <source>
        <tissue evidence="2">Young leaves</tissue>
    </source>
</reference>
<proteinExistence type="predicted"/>
<dbReference type="EMBL" id="JAMYWD010000002">
    <property type="protein sequence ID" value="KAJ4979372.1"/>
    <property type="molecule type" value="Genomic_DNA"/>
</dbReference>
<name>A0A9Q0KYR7_9MAGN</name>
<sequence>MEREFLSLYQGQMTVDAYQQRYEELFFFAPTSMQEENTKTRRFIMGLRGSIREHVLGHEKKIYNEAAQIARVIESSQKESYFMQNRGIKRPTGNSYNGGNNKTFKPFRTQGFNAAAKTTPAAPQQQNPITEGMKYFNCTQVGHMARECPKPRK</sequence>
<protein>
    <recommendedName>
        <fullName evidence="1">CCHC-type domain-containing protein</fullName>
    </recommendedName>
</protein>
<dbReference type="SUPFAM" id="SSF57756">
    <property type="entry name" value="Retrovirus zinc finger-like domains"/>
    <property type="match status" value="1"/>
</dbReference>
<dbReference type="InterPro" id="IPR001878">
    <property type="entry name" value="Znf_CCHC"/>
</dbReference>
<feature type="domain" description="CCHC-type" evidence="1">
    <location>
        <begin position="136"/>
        <end position="150"/>
    </location>
</feature>
<accession>A0A9Q0KYR7</accession>
<gene>
    <name evidence="2" type="ORF">NE237_010152</name>
</gene>
<evidence type="ECO:0000259" key="1">
    <source>
        <dbReference type="Pfam" id="PF00098"/>
    </source>
</evidence>
<evidence type="ECO:0000313" key="3">
    <source>
        <dbReference type="Proteomes" id="UP001141806"/>
    </source>
</evidence>
<dbReference type="OrthoDB" id="1937173at2759"/>
<dbReference type="Pfam" id="PF00098">
    <property type="entry name" value="zf-CCHC"/>
    <property type="match status" value="1"/>
</dbReference>
<dbReference type="GO" id="GO:0003676">
    <property type="term" value="F:nucleic acid binding"/>
    <property type="evidence" value="ECO:0007669"/>
    <property type="project" value="InterPro"/>
</dbReference>
<dbReference type="GO" id="GO:0008270">
    <property type="term" value="F:zinc ion binding"/>
    <property type="evidence" value="ECO:0007669"/>
    <property type="project" value="InterPro"/>
</dbReference>
<organism evidence="2 3">
    <name type="scientific">Protea cynaroides</name>
    <dbReference type="NCBI Taxonomy" id="273540"/>
    <lineage>
        <taxon>Eukaryota</taxon>
        <taxon>Viridiplantae</taxon>
        <taxon>Streptophyta</taxon>
        <taxon>Embryophyta</taxon>
        <taxon>Tracheophyta</taxon>
        <taxon>Spermatophyta</taxon>
        <taxon>Magnoliopsida</taxon>
        <taxon>Proteales</taxon>
        <taxon>Proteaceae</taxon>
        <taxon>Protea</taxon>
    </lineage>
</organism>
<dbReference type="InterPro" id="IPR036875">
    <property type="entry name" value="Znf_CCHC_sf"/>
</dbReference>